<gene>
    <name evidence="3" type="ORF">K3721_14490</name>
</gene>
<accession>A0A9Q9M253</accession>
<evidence type="ECO:0000313" key="4">
    <source>
        <dbReference type="Proteomes" id="UP001058713"/>
    </source>
</evidence>
<dbReference type="Proteomes" id="UP001058713">
    <property type="component" value="Chromosome"/>
</dbReference>
<organism evidence="3 4">
    <name type="scientific">Leisingera caerulea</name>
    <name type="common">Phaeobacter caeruleus</name>
    <dbReference type="NCBI Taxonomy" id="506591"/>
    <lineage>
        <taxon>Bacteria</taxon>
        <taxon>Pseudomonadati</taxon>
        <taxon>Pseudomonadota</taxon>
        <taxon>Alphaproteobacteria</taxon>
        <taxon>Rhodobacterales</taxon>
        <taxon>Roseobacteraceae</taxon>
        <taxon>Leisingera</taxon>
    </lineage>
</organism>
<evidence type="ECO:0000256" key="2">
    <source>
        <dbReference type="SAM" id="SignalP"/>
    </source>
</evidence>
<keyword evidence="1" id="KW-0029">Amino-acid transport</keyword>
<dbReference type="EMBL" id="CP081070">
    <property type="protein sequence ID" value="UWQ53199.1"/>
    <property type="molecule type" value="Genomic_DNA"/>
</dbReference>
<feature type="chain" id="PRO_5040172075" evidence="2">
    <location>
        <begin position="19"/>
        <end position="387"/>
    </location>
</feature>
<keyword evidence="2" id="KW-0732">Signal</keyword>
<sequence length="387" mass="41659">MRFLITLLIALLPAALAAANGVEVPVIYLKQQERQPPTLSNLDPPPADLGETGARLGLADNRTTGSFLGHDYSLETVAVPPGGDFAAAARAALSRSTLLILDAPKPALLAAAALPEAQDALLFNTASPDTGLRSGDCRRNLLHTLPSDLMRSDALMQFALSKRWTGLALISGGHPQDQSFAAALRQSAAKFGLEITAERTWDYGGDMRRNAAREVPLMSQGLGRHDLLLVADELQDFARYLPYNTWLPRPVAGSEGLVPTAWAPVVEQWGAAQLQSRFQELAGRKMLARDYAAWAAVRSIGEAVTRTGSADAGVLRQYLLSDAFELAGFKGRPLSYRSWNGQLRQPIPLATPRALAAQAPLPGFLHQHSELDTLGLDEPESRCGAFQ</sequence>
<keyword evidence="1" id="KW-0813">Transport</keyword>
<dbReference type="InterPro" id="IPR022478">
    <property type="entry name" value="ABC_transptr_sub-bd_PQQ"/>
</dbReference>
<dbReference type="RefSeq" id="WP_259970863.1">
    <property type="nucleotide sequence ID" value="NZ_CP081070.1"/>
</dbReference>
<dbReference type="Gene3D" id="3.40.50.2300">
    <property type="match status" value="2"/>
</dbReference>
<dbReference type="GO" id="GO:0006865">
    <property type="term" value="P:amino acid transport"/>
    <property type="evidence" value="ECO:0007669"/>
    <property type="project" value="UniProtKB-KW"/>
</dbReference>
<dbReference type="KEGG" id="lcae:K3721_14490"/>
<proteinExistence type="predicted"/>
<evidence type="ECO:0000256" key="1">
    <source>
        <dbReference type="ARBA" id="ARBA00022970"/>
    </source>
</evidence>
<feature type="signal peptide" evidence="2">
    <location>
        <begin position="1"/>
        <end position="18"/>
    </location>
</feature>
<dbReference type="CDD" id="cd06268">
    <property type="entry name" value="PBP1_ABC_transporter_LIVBP-like"/>
    <property type="match status" value="1"/>
</dbReference>
<dbReference type="InterPro" id="IPR051010">
    <property type="entry name" value="BCAA_transport"/>
</dbReference>
<dbReference type="InterPro" id="IPR028082">
    <property type="entry name" value="Peripla_BP_I"/>
</dbReference>
<dbReference type="PANTHER" id="PTHR30483">
    <property type="entry name" value="LEUCINE-SPECIFIC-BINDING PROTEIN"/>
    <property type="match status" value="1"/>
</dbReference>
<dbReference type="PANTHER" id="PTHR30483:SF6">
    <property type="entry name" value="PERIPLASMIC BINDING PROTEIN OF ABC TRANSPORTER FOR NATURAL AMINO ACIDS"/>
    <property type="match status" value="1"/>
</dbReference>
<dbReference type="NCBIfam" id="TIGR03863">
    <property type="entry name" value="PQQ_ABC_bind"/>
    <property type="match status" value="1"/>
</dbReference>
<dbReference type="SUPFAM" id="SSF53822">
    <property type="entry name" value="Periplasmic binding protein-like I"/>
    <property type="match status" value="1"/>
</dbReference>
<name>A0A9Q9M253_LEICA</name>
<reference evidence="3" key="1">
    <citation type="submission" date="2021-08" db="EMBL/GenBank/DDBJ databases">
        <authorList>
            <person name="Nwanade C."/>
            <person name="Wang M."/>
            <person name="Masoudi A."/>
            <person name="Yu Z."/>
            <person name="Liu J."/>
        </authorList>
    </citation>
    <scope>NUCLEOTIDE SEQUENCE</scope>
    <source>
        <strain evidence="3">S122</strain>
    </source>
</reference>
<dbReference type="AlphaFoldDB" id="A0A9Q9M253"/>
<evidence type="ECO:0000313" key="3">
    <source>
        <dbReference type="EMBL" id="UWQ53199.1"/>
    </source>
</evidence>
<protein>
    <submittedName>
        <fullName evidence="3">ABC transporter substrate-binding protein</fullName>
    </submittedName>
</protein>